<feature type="compositionally biased region" description="Basic residues" evidence="4">
    <location>
        <begin position="1924"/>
        <end position="1933"/>
    </location>
</feature>
<feature type="region of interest" description="Disordered" evidence="4">
    <location>
        <begin position="689"/>
        <end position="866"/>
    </location>
</feature>
<feature type="compositionally biased region" description="Polar residues" evidence="4">
    <location>
        <begin position="109"/>
        <end position="152"/>
    </location>
</feature>
<feature type="region of interest" description="Disordered" evidence="4">
    <location>
        <begin position="1437"/>
        <end position="1463"/>
    </location>
</feature>
<proteinExistence type="predicted"/>
<dbReference type="InterPro" id="IPR001849">
    <property type="entry name" value="PH_domain"/>
</dbReference>
<keyword evidence="1" id="KW-0132">Cell division</keyword>
<feature type="compositionally biased region" description="Pro residues" evidence="4">
    <location>
        <begin position="212"/>
        <end position="226"/>
    </location>
</feature>
<dbReference type="Proteomes" id="UP000054564">
    <property type="component" value="Unassembled WGS sequence"/>
</dbReference>
<dbReference type="Pfam" id="PF00169">
    <property type="entry name" value="PH"/>
    <property type="match status" value="1"/>
</dbReference>
<name>A0A0L0VCM9_9BASI</name>
<feature type="compositionally biased region" description="Pro residues" evidence="4">
    <location>
        <begin position="1443"/>
        <end position="1459"/>
    </location>
</feature>
<feature type="compositionally biased region" description="Polar residues" evidence="4">
    <location>
        <begin position="31"/>
        <end position="45"/>
    </location>
</feature>
<feature type="compositionally biased region" description="Basic and acidic residues" evidence="4">
    <location>
        <begin position="563"/>
        <end position="575"/>
    </location>
</feature>
<feature type="compositionally biased region" description="Polar residues" evidence="4">
    <location>
        <begin position="809"/>
        <end position="825"/>
    </location>
</feature>
<feature type="compositionally biased region" description="Low complexity" evidence="4">
    <location>
        <begin position="406"/>
        <end position="420"/>
    </location>
</feature>
<dbReference type="GO" id="GO:0051301">
    <property type="term" value="P:cell division"/>
    <property type="evidence" value="ECO:0007669"/>
    <property type="project" value="UniProtKB-KW"/>
</dbReference>
<keyword evidence="3" id="KW-0175">Coiled coil</keyword>
<evidence type="ECO:0000256" key="1">
    <source>
        <dbReference type="ARBA" id="ARBA00022618"/>
    </source>
</evidence>
<feature type="region of interest" description="Disordered" evidence="4">
    <location>
        <begin position="1863"/>
        <end position="1933"/>
    </location>
</feature>
<dbReference type="GO" id="GO:0005525">
    <property type="term" value="F:GTP binding"/>
    <property type="evidence" value="ECO:0007669"/>
    <property type="project" value="TreeGrafter"/>
</dbReference>
<keyword evidence="7" id="KW-1185">Reference proteome</keyword>
<dbReference type="SMART" id="SM00233">
    <property type="entry name" value="PH"/>
    <property type="match status" value="1"/>
</dbReference>
<feature type="region of interest" description="Disordered" evidence="4">
    <location>
        <begin position="1226"/>
        <end position="1246"/>
    </location>
</feature>
<evidence type="ECO:0000256" key="2">
    <source>
        <dbReference type="ARBA" id="ARBA00023306"/>
    </source>
</evidence>
<feature type="compositionally biased region" description="Low complexity" evidence="4">
    <location>
        <begin position="284"/>
        <end position="297"/>
    </location>
</feature>
<organism evidence="6 7">
    <name type="scientific">Puccinia striiformis f. sp. tritici PST-78</name>
    <dbReference type="NCBI Taxonomy" id="1165861"/>
    <lineage>
        <taxon>Eukaryota</taxon>
        <taxon>Fungi</taxon>
        <taxon>Dikarya</taxon>
        <taxon>Basidiomycota</taxon>
        <taxon>Pucciniomycotina</taxon>
        <taxon>Pucciniomycetes</taxon>
        <taxon>Pucciniales</taxon>
        <taxon>Pucciniaceae</taxon>
        <taxon>Puccinia</taxon>
    </lineage>
</organism>
<feature type="compositionally biased region" description="Polar residues" evidence="4">
    <location>
        <begin position="1902"/>
        <end position="1923"/>
    </location>
</feature>
<feature type="coiled-coil region" evidence="3">
    <location>
        <begin position="1484"/>
        <end position="1511"/>
    </location>
</feature>
<feature type="compositionally biased region" description="Low complexity" evidence="4">
    <location>
        <begin position="53"/>
        <end position="63"/>
    </location>
</feature>
<protein>
    <recommendedName>
        <fullName evidence="5">PH domain-containing protein</fullName>
    </recommendedName>
</protein>
<feature type="compositionally biased region" description="Polar residues" evidence="4">
    <location>
        <begin position="1863"/>
        <end position="1883"/>
    </location>
</feature>
<evidence type="ECO:0000259" key="5">
    <source>
        <dbReference type="PROSITE" id="PS50003"/>
    </source>
</evidence>
<sequence length="1933" mass="209382">MRTCDPSVLNTTTPRFSSRTSRDSFDALSKPSATSTNFISSNSDKMTSRELSGKPSLSKLSSGRTLSRTDQKCAEQESNPRVPSGENQLHSSAAAPRQSEAFKRLGQASLVSSSIFKSAPSTPNQPPRSATSNKPSPITQTGLQSTPGSRVSYTPHRAPGSQSQMAAALQGLGIASQTSTATDPRRPLPNTRPLATSTHKPGTKRKSDENLPIPPRPPPNLPPSAPPLQVINQMNPKARPPRQSTAFNVLTRNALVTSSPFKASSPDPSINKSTSSSPETLDRSSSVSPSTSFAPPSEYDAASSHQPDPAPGTPPRNARPELPVPPTSPRSCGGTNGVLKIQRLGGPRGFTPPHATQSSGYASEPEDRRVPSALSCPSRRRERRKTVTWGGEDVLEFEWEEEWRRTSNTSSSDSASQASDLKPEDSSDLSSELDASDPSHPLHPSPEQPSLPSELWKGPENNLECNYVSTHQDSDQHDQPNYEEEDDDLARDRSEGSVIIHEDSEDLQPLAITTNDISLTANSQSSEIDPVDQMVDELLTSPDLAGLVQAQAAQPWPSTSPTHEQERNEPVRNDDSPEEEVSAPTEESQEVGQVQNDDLPGNGHAKRRSRFPYIRTDQLDQSPEQPHLTVASEASPCDPIPSEQLSSAQPASFQPISLSSLGLEDSLFGEASMISSVLESSTLEVEGLDNVSLAPSQPMLSSTPRTSYTNQLPPPNPTTPPTSHLSSAPQEHVEDPPSAHTSPRRPLPRPPSASPGAQTAHTALQALSAAPTSAYNLPDVPQSSPFPSSNQLSGPATAAWVRPAGEGMNSESDTGCDSGPTSPSGTRPRITRKKIHDRIRDRDRGSRAGDESEDVSMSLLSREATSHSASIHKLGLNGEEEKLDLSQEITVESDERSRSTVIPGPVKEIQARPPMRAQQVQLTSDEDALGIQAAQLEPGNLSTISGLDKLARGFQATEDGTKSCDSSISLSKPHHSDVAEPALLPSKMVMIRGAGRRRRSASTGGADLEETGTGAGAKAAVKSTPVKRYSVAVDKENSKITSALLHNTIQPAMSKIHLQEPLNQVLNKANITRTYRVSESDEIVVASDHTMTAGVAGDVATNRNWRKLRKVSDINQHAAQLEAFWAQNDNVNKIGRVFIKMSKLAFRGLPLSQKPVYFQVVIDNGLHKVKTPFYKLEPELARGFQATEDGTKSCDSSISLSKPHHSDVAEPALLPSKMVMIRGAGRRRRSASTGGADLEETGTGAGAKAAVKSTPVKRYSVAVDKENSKITSALLHNTIQPAMSKIHLQEPLNQVLNKANITRTYRVSESDEIVVASDHTMTAGVAGDVATNRNWRKLRKVSDINQHAAQLEAFWAQNDNVNKIGRVFIKMSKLAFRGLPLSQKPVYFQVVIDNGLHKVKTPFYKLEPEVSIGVEFELVRAKKLEFSLAFSVPLNEPRNAHLQPPPPPQPASPPRPVPQVIPQSIPQSPKRLFGFFGASSKRSAKHQQQVRQEQQQQLQILERQRAALDRQLHARPVPHPLVGLLDRNHVLATAIVNFEQYAHGCLGKWKQAVVPCMSALEDPVKAEMQMRRTFTGPIGEVSLEFLSLPPIPKLPNATIPNSGSECLKGLKIAEWWQEVWHEGVLSQLGADCQTWRRRTFKATGGSLFAYNDIMKKLSAEIRLTEVVSLQDCGSADGNENEEPRHSTINDQGEILPPFTFRLVFKDGSEILFHADNQTEFKRWKNVLRQLLGKIQPLPAWAELLRLQIAARQASMADVEGDEVEGADGYRQCTKPVGNRQPGRRPRSPKSRAMISKPPSSSSIASSVSTFTSAASSSHPTNLSEITSNTYASFRPASTLMTSQAPSQASSQAPSHRLKLSAITSDTSSCHRPTSTVLTSSSRPTLSAMSSTGSTASSVLSRPTFSTASTSNNPPYSGPTQSQMKRSKGPVRLI</sequence>
<dbReference type="OrthoDB" id="2123378at2759"/>
<dbReference type="PROSITE" id="PS50003">
    <property type="entry name" value="PH_DOMAIN"/>
    <property type="match status" value="1"/>
</dbReference>
<feature type="compositionally biased region" description="Low complexity" evidence="4">
    <location>
        <begin position="1795"/>
        <end position="1804"/>
    </location>
</feature>
<feature type="region of interest" description="Disordered" evidence="4">
    <location>
        <begin position="995"/>
        <end position="1016"/>
    </location>
</feature>
<feature type="compositionally biased region" description="Polar residues" evidence="4">
    <location>
        <begin position="693"/>
        <end position="711"/>
    </location>
</feature>
<feature type="compositionally biased region" description="Polar residues" evidence="4">
    <location>
        <begin position="76"/>
        <end position="91"/>
    </location>
</feature>
<feature type="compositionally biased region" description="Low complexity" evidence="4">
    <location>
        <begin position="428"/>
        <end position="439"/>
    </location>
</feature>
<dbReference type="PANTHER" id="PTHR36100">
    <property type="entry name" value="BUD SITE SELECTION PROTEIN 4"/>
    <property type="match status" value="1"/>
</dbReference>
<evidence type="ECO:0000256" key="3">
    <source>
        <dbReference type="SAM" id="Coils"/>
    </source>
</evidence>
<evidence type="ECO:0000256" key="4">
    <source>
        <dbReference type="SAM" id="MobiDB-lite"/>
    </source>
</evidence>
<dbReference type="STRING" id="1165861.A0A0L0VCM9"/>
<feature type="region of interest" description="Disordered" evidence="4">
    <location>
        <begin position="1761"/>
        <end position="1804"/>
    </location>
</feature>
<reference evidence="7" key="1">
    <citation type="submission" date="2014-03" db="EMBL/GenBank/DDBJ databases">
        <title>The Genome Sequence of Puccinia striiformis f. sp. tritici PST-78.</title>
        <authorList>
            <consortium name="The Broad Institute Genome Sequencing Platform"/>
            <person name="Cuomo C."/>
            <person name="Hulbert S."/>
            <person name="Chen X."/>
            <person name="Walker B."/>
            <person name="Young S.K."/>
            <person name="Zeng Q."/>
            <person name="Gargeya S."/>
            <person name="Fitzgerald M."/>
            <person name="Haas B."/>
            <person name="Abouelleil A."/>
            <person name="Alvarado L."/>
            <person name="Arachchi H.M."/>
            <person name="Berlin A.M."/>
            <person name="Chapman S.B."/>
            <person name="Goldberg J."/>
            <person name="Griggs A."/>
            <person name="Gujja S."/>
            <person name="Hansen M."/>
            <person name="Howarth C."/>
            <person name="Imamovic A."/>
            <person name="Larimer J."/>
            <person name="McCowan C."/>
            <person name="Montmayeur A."/>
            <person name="Murphy C."/>
            <person name="Neiman D."/>
            <person name="Pearson M."/>
            <person name="Priest M."/>
            <person name="Roberts A."/>
            <person name="Saif S."/>
            <person name="Shea T."/>
            <person name="Sisk P."/>
            <person name="Sykes S."/>
            <person name="Wortman J."/>
            <person name="Nusbaum C."/>
            <person name="Birren B."/>
        </authorList>
    </citation>
    <scope>NUCLEOTIDE SEQUENCE [LARGE SCALE GENOMIC DNA]</scope>
    <source>
        <strain evidence="7">race PST-78</strain>
    </source>
</reference>
<dbReference type="Gene3D" id="2.30.29.30">
    <property type="entry name" value="Pleckstrin-homology domain (PH domain)/Phosphotyrosine-binding domain (PTB)"/>
    <property type="match status" value="1"/>
</dbReference>
<dbReference type="InterPro" id="IPR052007">
    <property type="entry name" value="Bud4"/>
</dbReference>
<feature type="domain" description="PH" evidence="5">
    <location>
        <begin position="1618"/>
        <end position="1732"/>
    </location>
</feature>
<evidence type="ECO:0000313" key="6">
    <source>
        <dbReference type="EMBL" id="KNE97020.1"/>
    </source>
</evidence>
<dbReference type="PANTHER" id="PTHR36100:SF1">
    <property type="entry name" value="BUD SITE SELECTION PROTEIN 4"/>
    <property type="match status" value="1"/>
</dbReference>
<evidence type="ECO:0000313" key="7">
    <source>
        <dbReference type="Proteomes" id="UP000054564"/>
    </source>
</evidence>
<feature type="compositionally biased region" description="Polar residues" evidence="4">
    <location>
        <begin position="770"/>
        <end position="794"/>
    </location>
</feature>
<comment type="caution">
    <text evidence="6">The sequence shown here is derived from an EMBL/GenBank/DDBJ whole genome shotgun (WGS) entry which is preliminary data.</text>
</comment>
<dbReference type="EMBL" id="AJIL01000074">
    <property type="protein sequence ID" value="KNE97020.1"/>
    <property type="molecule type" value="Genomic_DNA"/>
</dbReference>
<feature type="compositionally biased region" description="Polar residues" evidence="4">
    <location>
        <begin position="242"/>
        <end position="279"/>
    </location>
</feature>
<keyword evidence="2" id="KW-0131">Cell cycle</keyword>
<gene>
    <name evidence="6" type="ORF">PSTG_09756</name>
</gene>
<dbReference type="SUPFAM" id="SSF50729">
    <property type="entry name" value="PH domain-like"/>
    <property type="match status" value="1"/>
</dbReference>
<accession>A0A0L0VCM9</accession>
<feature type="region of interest" description="Disordered" evidence="4">
    <location>
        <begin position="1"/>
        <end position="511"/>
    </location>
</feature>
<dbReference type="InterPro" id="IPR011993">
    <property type="entry name" value="PH-like_dom_sf"/>
</dbReference>
<feature type="compositionally biased region" description="Low complexity" evidence="4">
    <location>
        <begin position="1884"/>
        <end position="1900"/>
    </location>
</feature>
<feature type="compositionally biased region" description="Basic and acidic residues" evidence="4">
    <location>
        <begin position="838"/>
        <end position="850"/>
    </location>
</feature>
<feature type="region of interest" description="Disordered" evidence="4">
    <location>
        <begin position="539"/>
        <end position="651"/>
    </location>
</feature>